<accession>A0A916QI01</accession>
<dbReference type="Proteomes" id="UP000677218">
    <property type="component" value="Unassembled WGS sequence"/>
</dbReference>
<dbReference type="NCBIfam" id="TIGR00287">
    <property type="entry name" value="cas1"/>
    <property type="match status" value="1"/>
</dbReference>
<keyword evidence="6" id="KW-0051">Antiviral defense</keyword>
<evidence type="ECO:0000256" key="9">
    <source>
        <dbReference type="ARBA" id="ARBA00038592"/>
    </source>
</evidence>
<reference evidence="10" key="1">
    <citation type="submission" date="2020-08" db="EMBL/GenBank/DDBJ databases">
        <title>Taxonomic study for Lactobacillus species isolated from hardwood bark.</title>
        <authorList>
            <person name="Tohno M."/>
            <person name="Tanizawa Y."/>
        </authorList>
    </citation>
    <scope>NUCLEOTIDE SEQUENCE</scope>
    <source>
        <strain evidence="10">B40</strain>
    </source>
</reference>
<dbReference type="InterPro" id="IPR002729">
    <property type="entry name" value="CRISPR-assoc_Cas1"/>
</dbReference>
<evidence type="ECO:0000313" key="11">
    <source>
        <dbReference type="Proteomes" id="UP000677218"/>
    </source>
</evidence>
<keyword evidence="2" id="KW-0479">Metal-binding</keyword>
<dbReference type="GO" id="GO:0051607">
    <property type="term" value="P:defense response to virus"/>
    <property type="evidence" value="ECO:0007669"/>
    <property type="project" value="UniProtKB-KW"/>
</dbReference>
<keyword evidence="11" id="KW-1185">Reference proteome</keyword>
<dbReference type="GO" id="GO:0043571">
    <property type="term" value="P:maintenance of CRISPR repeat elements"/>
    <property type="evidence" value="ECO:0007669"/>
    <property type="project" value="InterPro"/>
</dbReference>
<keyword evidence="7" id="KW-0238">DNA-binding</keyword>
<dbReference type="InterPro" id="IPR042206">
    <property type="entry name" value="CRISPR-assoc_Cas1_C"/>
</dbReference>
<dbReference type="GO" id="GO:0003677">
    <property type="term" value="F:DNA binding"/>
    <property type="evidence" value="ECO:0007669"/>
    <property type="project" value="UniProtKB-KW"/>
</dbReference>
<dbReference type="NCBIfam" id="TIGR03639">
    <property type="entry name" value="cas1_NMENI"/>
    <property type="match status" value="1"/>
</dbReference>
<dbReference type="Pfam" id="PF01867">
    <property type="entry name" value="Cas_Cas1"/>
    <property type="match status" value="1"/>
</dbReference>
<proteinExistence type="predicted"/>
<evidence type="ECO:0000256" key="2">
    <source>
        <dbReference type="ARBA" id="ARBA00022723"/>
    </source>
</evidence>
<protein>
    <recommendedName>
        <fullName evidence="12">CRISPR-associated endonuclease Cas1</fullName>
    </recommendedName>
</protein>
<keyword evidence="8" id="KW-0464">Manganese</keyword>
<dbReference type="GO" id="GO:0016787">
    <property type="term" value="F:hydrolase activity"/>
    <property type="evidence" value="ECO:0007669"/>
    <property type="project" value="UniProtKB-KW"/>
</dbReference>
<gene>
    <name evidence="10" type="ORF">LCB40_16560</name>
</gene>
<name>A0A916QI01_9LACO</name>
<evidence type="ECO:0000256" key="1">
    <source>
        <dbReference type="ARBA" id="ARBA00022722"/>
    </source>
</evidence>
<dbReference type="GO" id="GO:0046872">
    <property type="term" value="F:metal ion binding"/>
    <property type="evidence" value="ECO:0007669"/>
    <property type="project" value="UniProtKB-KW"/>
</dbReference>
<dbReference type="Gene3D" id="1.20.120.920">
    <property type="entry name" value="CRISPR-associated endonuclease Cas1, C-terminal domain"/>
    <property type="match status" value="1"/>
</dbReference>
<dbReference type="InterPro" id="IPR050646">
    <property type="entry name" value="Cas1"/>
</dbReference>
<dbReference type="Gene3D" id="3.100.10.20">
    <property type="entry name" value="CRISPR-associated endonuclease Cas1, N-terminal domain"/>
    <property type="match status" value="1"/>
</dbReference>
<comment type="caution">
    <text evidence="10">The sequence shown here is derived from an EMBL/GenBank/DDBJ whole genome shotgun (WGS) entry which is preliminary data.</text>
</comment>
<dbReference type="AlphaFoldDB" id="A0A916QI01"/>
<dbReference type="GO" id="GO:0004520">
    <property type="term" value="F:DNA endonuclease activity"/>
    <property type="evidence" value="ECO:0007669"/>
    <property type="project" value="InterPro"/>
</dbReference>
<dbReference type="PANTHER" id="PTHR34353">
    <property type="entry name" value="CRISPR-ASSOCIATED ENDONUCLEASE CAS1 1"/>
    <property type="match status" value="1"/>
</dbReference>
<evidence type="ECO:0000256" key="5">
    <source>
        <dbReference type="ARBA" id="ARBA00022842"/>
    </source>
</evidence>
<keyword evidence="1" id="KW-0540">Nuclease</keyword>
<evidence type="ECO:0000313" key="10">
    <source>
        <dbReference type="EMBL" id="GFZ27776.1"/>
    </source>
</evidence>
<evidence type="ECO:0008006" key="12">
    <source>
        <dbReference type="Google" id="ProtNLM"/>
    </source>
</evidence>
<keyword evidence="3" id="KW-0255">Endonuclease</keyword>
<evidence type="ECO:0000256" key="3">
    <source>
        <dbReference type="ARBA" id="ARBA00022759"/>
    </source>
</evidence>
<evidence type="ECO:0000256" key="7">
    <source>
        <dbReference type="ARBA" id="ARBA00023125"/>
    </source>
</evidence>
<dbReference type="InterPro" id="IPR019855">
    <property type="entry name" value="CRISPR-assoc_Cas1_NMENI"/>
</dbReference>
<keyword evidence="4" id="KW-0378">Hydrolase</keyword>
<sequence>MGWRNVIITGFSKLSYSCNNMVAQTSLGTYQIPVSDINILLVSTTQAMISSALISELAKQGVKIIFVDEKKEPISETVNYYANNCNYQTLINQLNWDEHRKQILWTKIVAAKITNQILVLKNYDKEYCDVQAELNKLEFNDYTNKEASAARKYFSDLFGQKFKRRNEKEVINGALNYGYSILLSAVNRKIVLEGCQTYMGIHHSSVRNEFRLRSDGTLSSIH</sequence>
<evidence type="ECO:0000256" key="8">
    <source>
        <dbReference type="ARBA" id="ARBA00023211"/>
    </source>
</evidence>
<dbReference type="PANTHER" id="PTHR34353:SF2">
    <property type="entry name" value="CRISPR-ASSOCIATED ENDONUCLEASE CAS1 1"/>
    <property type="match status" value="1"/>
</dbReference>
<dbReference type="EMBL" id="BMAY01000020">
    <property type="protein sequence ID" value="GFZ27776.1"/>
    <property type="molecule type" value="Genomic_DNA"/>
</dbReference>
<evidence type="ECO:0000256" key="4">
    <source>
        <dbReference type="ARBA" id="ARBA00022801"/>
    </source>
</evidence>
<evidence type="ECO:0000256" key="6">
    <source>
        <dbReference type="ARBA" id="ARBA00023118"/>
    </source>
</evidence>
<organism evidence="10 11">
    <name type="scientific">Lactobacillus corticis</name>
    <dbReference type="NCBI Taxonomy" id="2201249"/>
    <lineage>
        <taxon>Bacteria</taxon>
        <taxon>Bacillati</taxon>
        <taxon>Bacillota</taxon>
        <taxon>Bacilli</taxon>
        <taxon>Lactobacillales</taxon>
        <taxon>Lactobacillaceae</taxon>
        <taxon>Lactobacillus</taxon>
    </lineage>
</organism>
<comment type="subunit">
    <text evidence="9">Homodimer, forms a heterotetramer with a Cas2 homodimer.</text>
</comment>
<dbReference type="InterPro" id="IPR042211">
    <property type="entry name" value="CRISPR-assoc_Cas1_N"/>
</dbReference>
<keyword evidence="5" id="KW-0460">Magnesium</keyword>